<dbReference type="PROSITE" id="PS52050">
    <property type="entry name" value="WYL"/>
    <property type="match status" value="1"/>
</dbReference>
<dbReference type="Pfam" id="PF25583">
    <property type="entry name" value="WCX"/>
    <property type="match status" value="1"/>
</dbReference>
<evidence type="ECO:0000313" key="4">
    <source>
        <dbReference type="EMBL" id="RRQ87404.1"/>
    </source>
</evidence>
<dbReference type="Pfam" id="PF13280">
    <property type="entry name" value="WYL"/>
    <property type="match status" value="1"/>
</dbReference>
<dbReference type="AlphaFoldDB" id="A0A3R8WVN2"/>
<dbReference type="Gene3D" id="1.10.10.10">
    <property type="entry name" value="Winged helix-like DNA-binding domain superfamily/Winged helix DNA-binding domain"/>
    <property type="match status" value="1"/>
</dbReference>
<accession>A0A3R8WVN2</accession>
<dbReference type="InterPro" id="IPR001034">
    <property type="entry name" value="DeoR_HTH"/>
</dbReference>
<dbReference type="PANTHER" id="PTHR34580">
    <property type="match status" value="1"/>
</dbReference>
<dbReference type="InterPro" id="IPR013196">
    <property type="entry name" value="HTH_11"/>
</dbReference>
<keyword evidence="5" id="KW-1185">Reference proteome</keyword>
<reference evidence="4 5" key="1">
    <citation type="submission" date="2017-10" db="EMBL/GenBank/DDBJ databases">
        <title>Draft genome of actinobacteria isolated from guarana (Paullinia cupana (Mart.) Ducke.</title>
        <authorList>
            <person name="Siqueira K.A."/>
            <person name="Liotti R.G."/>
            <person name="Mendes T.A."/>
            <person name="Soares M.A."/>
        </authorList>
    </citation>
    <scope>NUCLEOTIDE SEQUENCE [LARGE SCALE GENOMIC DNA]</scope>
    <source>
        <strain evidence="4 5">199</strain>
    </source>
</reference>
<dbReference type="InterPro" id="IPR036390">
    <property type="entry name" value="WH_DNA-bd_sf"/>
</dbReference>
<dbReference type="RefSeq" id="WP_125213197.1">
    <property type="nucleotide sequence ID" value="NZ_PDES01000004.1"/>
</dbReference>
<name>A0A3R8WVN2_9ACTN</name>
<evidence type="ECO:0000259" key="3">
    <source>
        <dbReference type="PROSITE" id="PS51000"/>
    </source>
</evidence>
<dbReference type="PROSITE" id="PS51000">
    <property type="entry name" value="HTH_DEOR_2"/>
    <property type="match status" value="1"/>
</dbReference>
<dbReference type="PIRSF" id="PIRSF016838">
    <property type="entry name" value="PafC"/>
    <property type="match status" value="1"/>
</dbReference>
<evidence type="ECO:0000256" key="2">
    <source>
        <dbReference type="ARBA" id="ARBA00023163"/>
    </source>
</evidence>
<organism evidence="4 5">
    <name type="scientific">Streptomyces griseofuscus</name>
    <dbReference type="NCBI Taxonomy" id="146922"/>
    <lineage>
        <taxon>Bacteria</taxon>
        <taxon>Bacillati</taxon>
        <taxon>Actinomycetota</taxon>
        <taxon>Actinomycetes</taxon>
        <taxon>Kitasatosporales</taxon>
        <taxon>Streptomycetaceae</taxon>
        <taxon>Streptomyces</taxon>
    </lineage>
</organism>
<dbReference type="EMBL" id="PDES01000004">
    <property type="protein sequence ID" value="RRQ87404.1"/>
    <property type="molecule type" value="Genomic_DNA"/>
</dbReference>
<dbReference type="InterPro" id="IPR036388">
    <property type="entry name" value="WH-like_DNA-bd_sf"/>
</dbReference>
<sequence length="330" mass="36421">MSRPAGRVLILLELLQSGGTRTVAELAGRLGVEGRTVRRYVDQLIDLDVPVESVRGRYGGYRLAPGYRLPPLMLSDDEALAVLLGLIAGRREGLTTAQRTANETASAKIRRVLPRHLAGRLDTLLDALAFTDEPGTSDTAEPPDSAVLLTLADAVRHRRPVSIRYTDRADRRSERTLHPYGIVAHAGRWYVTGEDASRAEDRTFRLDRIGAARTLPGTFEPPSGPDPAERVLAAFATAEYRHQVTLRIHGTPAHIRTRLPATIATLDDPAGGRDPTAERWLRVRLHAEHLDWLPPLLASLDRPFVIEGPDELRVLTAEFAERLTSYADRA</sequence>
<evidence type="ECO:0000256" key="1">
    <source>
        <dbReference type="ARBA" id="ARBA00023015"/>
    </source>
</evidence>
<dbReference type="PANTHER" id="PTHR34580:SF3">
    <property type="entry name" value="PROTEIN PAFB"/>
    <property type="match status" value="1"/>
</dbReference>
<dbReference type="InterPro" id="IPR057727">
    <property type="entry name" value="WCX_dom"/>
</dbReference>
<gene>
    <name evidence="4" type="ORF">CQW44_10730</name>
</gene>
<proteinExistence type="predicted"/>
<dbReference type="Proteomes" id="UP000276379">
    <property type="component" value="Unassembled WGS sequence"/>
</dbReference>
<feature type="domain" description="HTH deoR-type" evidence="3">
    <location>
        <begin position="4"/>
        <end position="63"/>
    </location>
</feature>
<dbReference type="GO" id="GO:0003700">
    <property type="term" value="F:DNA-binding transcription factor activity"/>
    <property type="evidence" value="ECO:0007669"/>
    <property type="project" value="InterPro"/>
</dbReference>
<keyword evidence="2" id="KW-0804">Transcription</keyword>
<dbReference type="SUPFAM" id="SSF46785">
    <property type="entry name" value="Winged helix' DNA-binding domain"/>
    <property type="match status" value="1"/>
</dbReference>
<keyword evidence="1" id="KW-0805">Transcription regulation</keyword>
<dbReference type="Pfam" id="PF08279">
    <property type="entry name" value="HTH_11"/>
    <property type="match status" value="1"/>
</dbReference>
<comment type="caution">
    <text evidence="4">The sequence shown here is derived from an EMBL/GenBank/DDBJ whole genome shotgun (WGS) entry which is preliminary data.</text>
</comment>
<dbReference type="InterPro" id="IPR051534">
    <property type="entry name" value="CBASS_pafABC_assoc_protein"/>
</dbReference>
<dbReference type="InterPro" id="IPR028349">
    <property type="entry name" value="PafC-like"/>
</dbReference>
<protein>
    <submittedName>
        <fullName evidence="4">Transcriptional regulator</fullName>
    </submittedName>
</protein>
<evidence type="ECO:0000313" key="5">
    <source>
        <dbReference type="Proteomes" id="UP000276379"/>
    </source>
</evidence>
<dbReference type="InterPro" id="IPR026881">
    <property type="entry name" value="WYL_dom"/>
</dbReference>